<comment type="catalytic activity">
    <reaction evidence="13">
        <text>2 cob(II)alamin + reduced [electron-transfer flavoprotein] + 2 ATP = 2 adenosylcob(III)alamin + 2 triphosphate + oxidized [electron-transfer flavoprotein] + 3 H(+)</text>
        <dbReference type="Rhea" id="RHEA:28671"/>
        <dbReference type="Rhea" id="RHEA-COMP:10685"/>
        <dbReference type="Rhea" id="RHEA-COMP:10686"/>
        <dbReference type="ChEBI" id="CHEBI:15378"/>
        <dbReference type="ChEBI" id="CHEBI:16304"/>
        <dbReference type="ChEBI" id="CHEBI:18036"/>
        <dbReference type="ChEBI" id="CHEBI:18408"/>
        <dbReference type="ChEBI" id="CHEBI:30616"/>
        <dbReference type="ChEBI" id="CHEBI:57692"/>
        <dbReference type="ChEBI" id="CHEBI:58307"/>
        <dbReference type="EC" id="2.5.1.17"/>
    </reaction>
</comment>
<evidence type="ECO:0000256" key="2">
    <source>
        <dbReference type="ARBA" id="ARBA00007487"/>
    </source>
</evidence>
<evidence type="ECO:0000313" key="15">
    <source>
        <dbReference type="EMBL" id="KGF56245.1"/>
    </source>
</evidence>
<dbReference type="SUPFAM" id="SSF143744">
    <property type="entry name" value="GlcG-like"/>
    <property type="match status" value="1"/>
</dbReference>
<keyword evidence="5" id="KW-0169">Cobalamin biosynthesis</keyword>
<dbReference type="Pfam" id="PF03928">
    <property type="entry name" value="HbpS-like"/>
    <property type="match status" value="1"/>
</dbReference>
<dbReference type="Pfam" id="PF01923">
    <property type="entry name" value="Cob_adeno_trans"/>
    <property type="match status" value="1"/>
</dbReference>
<dbReference type="PANTHER" id="PTHR12213">
    <property type="entry name" value="CORRINOID ADENOSYLTRANSFERASE"/>
    <property type="match status" value="1"/>
</dbReference>
<evidence type="ECO:0000256" key="1">
    <source>
        <dbReference type="ARBA" id="ARBA00005121"/>
    </source>
</evidence>
<comment type="catalytic activity">
    <reaction evidence="12">
        <text>2 cob(II)yrinate a,c diamide + reduced [electron-transfer flavoprotein] + 2 ATP = 2 adenosylcob(III)yrinate a,c-diamide + 2 triphosphate + oxidized [electron-transfer flavoprotein] + 3 H(+)</text>
        <dbReference type="Rhea" id="RHEA:11528"/>
        <dbReference type="Rhea" id="RHEA-COMP:10685"/>
        <dbReference type="Rhea" id="RHEA-COMP:10686"/>
        <dbReference type="ChEBI" id="CHEBI:15378"/>
        <dbReference type="ChEBI" id="CHEBI:18036"/>
        <dbReference type="ChEBI" id="CHEBI:30616"/>
        <dbReference type="ChEBI" id="CHEBI:57692"/>
        <dbReference type="ChEBI" id="CHEBI:58307"/>
        <dbReference type="ChEBI" id="CHEBI:58503"/>
        <dbReference type="ChEBI" id="CHEBI:58537"/>
        <dbReference type="EC" id="2.5.1.17"/>
    </reaction>
</comment>
<comment type="pathway">
    <text evidence="1">Cofactor biosynthesis; adenosylcobalamin biosynthesis; adenosylcobalamin from cob(II)yrinate a,c-diamide: step 2/7.</text>
</comment>
<name>A0A096BAZ3_FLAPL</name>
<dbReference type="eggNOG" id="COG3193">
    <property type="taxonomic scope" value="Bacteria"/>
</dbReference>
<evidence type="ECO:0000256" key="5">
    <source>
        <dbReference type="ARBA" id="ARBA00022573"/>
    </source>
</evidence>
<dbReference type="NCBIfam" id="TIGR00636">
    <property type="entry name" value="PduO_Nterm"/>
    <property type="match status" value="1"/>
</dbReference>
<dbReference type="InterPro" id="IPR016030">
    <property type="entry name" value="CblAdoTrfase-like"/>
</dbReference>
<dbReference type="Gene3D" id="3.30.450.150">
    <property type="entry name" value="Haem-degrading domain"/>
    <property type="match status" value="1"/>
</dbReference>
<dbReference type="GO" id="GO:0005524">
    <property type="term" value="F:ATP binding"/>
    <property type="evidence" value="ECO:0007669"/>
    <property type="project" value="UniProtKB-KW"/>
</dbReference>
<dbReference type="eggNOG" id="COG2096">
    <property type="taxonomic scope" value="Bacteria"/>
</dbReference>
<keyword evidence="8" id="KW-0067">ATP-binding</keyword>
<evidence type="ECO:0000256" key="9">
    <source>
        <dbReference type="ARBA" id="ARBA00031529"/>
    </source>
</evidence>
<dbReference type="PANTHER" id="PTHR12213:SF0">
    <property type="entry name" value="CORRINOID ADENOSYLTRANSFERASE MMAB"/>
    <property type="match status" value="1"/>
</dbReference>
<keyword evidence="6" id="KW-0808">Transferase</keyword>
<dbReference type="RefSeq" id="WP_007494482.1">
    <property type="nucleotide sequence ID" value="NZ_KN174162.1"/>
</dbReference>
<evidence type="ECO:0000256" key="13">
    <source>
        <dbReference type="ARBA" id="ARBA00048692"/>
    </source>
</evidence>
<dbReference type="EC" id="2.5.1.17" evidence="3"/>
<evidence type="ECO:0000256" key="3">
    <source>
        <dbReference type="ARBA" id="ARBA00012454"/>
    </source>
</evidence>
<dbReference type="PATRIC" id="fig|742738.3.peg.1202"/>
<keyword evidence="7" id="KW-0547">Nucleotide-binding</keyword>
<evidence type="ECO:0000256" key="7">
    <source>
        <dbReference type="ARBA" id="ARBA00022741"/>
    </source>
</evidence>
<comment type="similarity">
    <text evidence="2">Belongs to the Cob(I)alamin adenosyltransferase family.</text>
</comment>
<dbReference type="Proteomes" id="UP000029585">
    <property type="component" value="Unassembled WGS sequence"/>
</dbReference>
<dbReference type="GO" id="GO:0009236">
    <property type="term" value="P:cobalamin biosynthetic process"/>
    <property type="evidence" value="ECO:0007669"/>
    <property type="project" value="UniProtKB-KW"/>
</dbReference>
<evidence type="ECO:0000256" key="11">
    <source>
        <dbReference type="ARBA" id="ARBA00033354"/>
    </source>
</evidence>
<reference evidence="15 16" key="1">
    <citation type="submission" date="2011-08" db="EMBL/GenBank/DDBJ databases">
        <title>The Genome Sequence of Clostridium orbiscindens 1_3_50AFAA.</title>
        <authorList>
            <consortium name="The Broad Institute Genome Sequencing Platform"/>
            <person name="Earl A."/>
            <person name="Ward D."/>
            <person name="Feldgarden M."/>
            <person name="Gevers D."/>
            <person name="Daigneault M."/>
            <person name="Strauss J."/>
            <person name="Allen-Vercoe E."/>
            <person name="Young S.K."/>
            <person name="Zeng Q."/>
            <person name="Gargeya S."/>
            <person name="Fitzgerald M."/>
            <person name="Haas B."/>
            <person name="Abouelleil A."/>
            <person name="Alvarado L."/>
            <person name="Arachchi H.M."/>
            <person name="Berlin A."/>
            <person name="Brown A."/>
            <person name="Chapman S.B."/>
            <person name="Chen Z."/>
            <person name="Dunbar C."/>
            <person name="Freedman E."/>
            <person name="Gearin G."/>
            <person name="Gellesch M."/>
            <person name="Goldberg J."/>
            <person name="Griggs A."/>
            <person name="Gujja S."/>
            <person name="Heiman D."/>
            <person name="Howarth C."/>
            <person name="Larson L."/>
            <person name="Lui A."/>
            <person name="MacDonald P.J.P."/>
            <person name="Montmayeur A."/>
            <person name="Murphy C."/>
            <person name="Neiman D."/>
            <person name="Pearson M."/>
            <person name="Priest M."/>
            <person name="Roberts A."/>
            <person name="Saif S."/>
            <person name="Shea T."/>
            <person name="Shenoy N."/>
            <person name="Sisk P."/>
            <person name="Stolte C."/>
            <person name="Sykes S."/>
            <person name="Wortman J."/>
            <person name="Nusbaum C."/>
            <person name="Birren B."/>
        </authorList>
    </citation>
    <scope>NUCLEOTIDE SEQUENCE [LARGE SCALE GENOMIC DNA]</scope>
    <source>
        <strain evidence="15 16">1_3_50AFAA</strain>
    </source>
</reference>
<dbReference type="InterPro" id="IPR029499">
    <property type="entry name" value="PduO-typ"/>
</dbReference>
<dbReference type="AlphaFoldDB" id="A0A096BAZ3"/>
<dbReference type="GO" id="GO:0008817">
    <property type="term" value="F:corrinoid adenosyltransferase activity"/>
    <property type="evidence" value="ECO:0007669"/>
    <property type="project" value="UniProtKB-EC"/>
</dbReference>
<keyword evidence="16" id="KW-1185">Reference proteome</keyword>
<dbReference type="HOGENOM" id="CLU_068893_0_0_9"/>
<evidence type="ECO:0000256" key="6">
    <source>
        <dbReference type="ARBA" id="ARBA00022679"/>
    </source>
</evidence>
<gene>
    <name evidence="15" type="ORF">HMPREF9460_01160</name>
</gene>
<feature type="domain" description="Cobalamin adenosyltransferase-like" evidence="14">
    <location>
        <begin position="4"/>
        <end position="167"/>
    </location>
</feature>
<dbReference type="InterPro" id="IPR038084">
    <property type="entry name" value="PduO/GlcC-like_sf"/>
</dbReference>
<dbReference type="Gene3D" id="1.20.1200.10">
    <property type="entry name" value="Cobalamin adenosyltransferase-like"/>
    <property type="match status" value="1"/>
</dbReference>
<evidence type="ECO:0000256" key="10">
    <source>
        <dbReference type="ARBA" id="ARBA00033334"/>
    </source>
</evidence>
<evidence type="ECO:0000256" key="8">
    <source>
        <dbReference type="ARBA" id="ARBA00022840"/>
    </source>
</evidence>
<dbReference type="EMBL" id="ADLO01000045">
    <property type="protein sequence ID" value="KGF56245.1"/>
    <property type="molecule type" value="Genomic_DNA"/>
</dbReference>
<proteinExistence type="inferred from homology"/>
<organism evidence="15 16">
    <name type="scientific">Flavonifractor plautii 1_3_50AFAA</name>
    <dbReference type="NCBI Taxonomy" id="742738"/>
    <lineage>
        <taxon>Bacteria</taxon>
        <taxon>Bacillati</taxon>
        <taxon>Bacillota</taxon>
        <taxon>Clostridia</taxon>
        <taxon>Eubacteriales</taxon>
        <taxon>Oscillospiraceae</taxon>
        <taxon>Flavonifractor</taxon>
    </lineage>
</organism>
<evidence type="ECO:0000256" key="4">
    <source>
        <dbReference type="ARBA" id="ARBA00020963"/>
    </source>
</evidence>
<evidence type="ECO:0000313" key="16">
    <source>
        <dbReference type="Proteomes" id="UP000029585"/>
    </source>
</evidence>
<accession>A0A096BAZ3</accession>
<comment type="caution">
    <text evidence="15">The sequence shown here is derived from an EMBL/GenBank/DDBJ whole genome shotgun (WGS) entry which is preliminary data.</text>
</comment>
<evidence type="ECO:0000256" key="12">
    <source>
        <dbReference type="ARBA" id="ARBA00048555"/>
    </source>
</evidence>
<dbReference type="InterPro" id="IPR036451">
    <property type="entry name" value="CblAdoTrfase-like_sf"/>
</dbReference>
<dbReference type="InterPro" id="IPR005624">
    <property type="entry name" value="PduO/GlcC-like"/>
</dbReference>
<sequence length="327" mass="34711">MANLYTKTGDKGQTSLVGGSRVSKSSLRVECYGTIDEANSMLGLAYAQTDREYIRTTVHRIQGRLFSLGAELASDEQGAAGLTGKISEEDVAFLEGVVDKCTETTGKQTHFVIPGVDPASAALHVARTIVRRAERHVVALAEHEPVREVLARYINRLSDAVYALARLQEDLTQEERLRAQVTALVRKQLSAPEGGLPPFSLASLQRMAQRAVERAGQLGVPVVFSAVDSGGNLVLLQRMEGALLGSVDVSAGKAYTANAFQMPTHELGQAARPDGPLYGIDASAPGKIVLFGGGFPYVVNGKVVGGIGVSGGTVEQDMDIARYAMSL</sequence>
<dbReference type="SUPFAM" id="SSF89028">
    <property type="entry name" value="Cobalamin adenosyltransferase-like"/>
    <property type="match status" value="1"/>
</dbReference>
<evidence type="ECO:0000259" key="14">
    <source>
        <dbReference type="Pfam" id="PF01923"/>
    </source>
</evidence>
<dbReference type="GeneID" id="63972412"/>
<protein>
    <recommendedName>
        <fullName evidence="4">Corrinoid adenosyltransferase</fullName>
        <ecNumber evidence="3">2.5.1.17</ecNumber>
    </recommendedName>
    <alternativeName>
        <fullName evidence="9">Cob(II)alamin adenosyltransferase</fullName>
    </alternativeName>
    <alternativeName>
        <fullName evidence="11">Cob(II)yrinic acid a,c-diamide adenosyltransferase</fullName>
    </alternativeName>
    <alternativeName>
        <fullName evidence="10">Cobinamide/cobalamin adenosyltransferase</fullName>
    </alternativeName>
</protein>